<evidence type="ECO:0000313" key="2">
    <source>
        <dbReference type="EMBL" id="MBI5252234.1"/>
    </source>
</evidence>
<keyword evidence="1" id="KW-0812">Transmembrane</keyword>
<comment type="caution">
    <text evidence="2">The sequence shown here is derived from an EMBL/GenBank/DDBJ whole genome shotgun (WGS) entry which is preliminary data.</text>
</comment>
<dbReference type="EMBL" id="JACRDE010000582">
    <property type="protein sequence ID" value="MBI5252234.1"/>
    <property type="molecule type" value="Genomic_DNA"/>
</dbReference>
<keyword evidence="1" id="KW-0472">Membrane</keyword>
<feature type="transmembrane region" description="Helical" evidence="1">
    <location>
        <begin position="374"/>
        <end position="397"/>
    </location>
</feature>
<sequence>MDKDLRNICILLKNHLHLTNDEIEAYIEGSLDRVEQELAAEHLSHCSSCAKEVDIIREAFIEDDVFAMSQRDQAASRKVVHFGRPRKTGRLWFWLGDHRYPLEPTASQPGVMRILGLSCGEFLEAQRAALSDPDSSPVSIEDSDPSPLLIPLSGRECIETSAEGRPGTGESLASVRVGGRSIDIFSPGDTDEVFLRIGELQSERSEATGVGGQYGHFGLDWLAASAVVSLQSRLVDEETRSDRSEGDRQKKIAWSKAWRSRLQREGVSVAAGGPEEPPLKILDQQDLKEALVRLRTRSIDRRLVLLEVIAFQPYEPLAVTDAGGGKCLRVDPEVRRPFLQRLSRELGLEESLPDHLDACLKSTVSSITGRRTKIVLAVVVGIALGALVVGAAAPLIGGLVGKAMGLKGAAARMAGLALLGGGAVAKGGFGVVGGTFVLVFGGALLGSLVGAITARIMVGRVPVNAIVEGAKLEVAMREFLLHGKMDAAYVQRLLFQQLRRIELIETEIHGLRIKGRTQARRIKDLERTLAILKKSLRRGQDMFAGAA</sequence>
<protein>
    <recommendedName>
        <fullName evidence="4">Zinc-finger domain-containing protein</fullName>
    </recommendedName>
</protein>
<evidence type="ECO:0008006" key="4">
    <source>
        <dbReference type="Google" id="ProtNLM"/>
    </source>
</evidence>
<evidence type="ECO:0000313" key="3">
    <source>
        <dbReference type="Proteomes" id="UP000807825"/>
    </source>
</evidence>
<name>A0A9D6V7A9_9BACT</name>
<feature type="transmembrane region" description="Helical" evidence="1">
    <location>
        <begin position="431"/>
        <end position="452"/>
    </location>
</feature>
<accession>A0A9D6V7A9</accession>
<evidence type="ECO:0000256" key="1">
    <source>
        <dbReference type="SAM" id="Phobius"/>
    </source>
</evidence>
<dbReference type="Proteomes" id="UP000807825">
    <property type="component" value="Unassembled WGS sequence"/>
</dbReference>
<dbReference type="InterPro" id="IPR041916">
    <property type="entry name" value="Anti_sigma_zinc_sf"/>
</dbReference>
<reference evidence="2" key="1">
    <citation type="submission" date="2020-07" db="EMBL/GenBank/DDBJ databases">
        <title>Huge and variable diversity of episymbiotic CPR bacteria and DPANN archaea in groundwater ecosystems.</title>
        <authorList>
            <person name="He C.Y."/>
            <person name="Keren R."/>
            <person name="Whittaker M."/>
            <person name="Farag I.F."/>
            <person name="Doudna J."/>
            <person name="Cate J.H.D."/>
            <person name="Banfield J.F."/>
        </authorList>
    </citation>
    <scope>NUCLEOTIDE SEQUENCE</scope>
    <source>
        <strain evidence="2">NC_groundwater_1664_Pr3_B-0.1um_52_9</strain>
    </source>
</reference>
<keyword evidence="1" id="KW-1133">Transmembrane helix</keyword>
<gene>
    <name evidence="2" type="ORF">HY912_22295</name>
</gene>
<dbReference type="AlphaFoldDB" id="A0A9D6V7A9"/>
<proteinExistence type="predicted"/>
<dbReference type="Gene3D" id="1.10.10.1320">
    <property type="entry name" value="Anti-sigma factor, zinc-finger domain"/>
    <property type="match status" value="1"/>
</dbReference>
<organism evidence="2 3">
    <name type="scientific">Desulfomonile tiedjei</name>
    <dbReference type="NCBI Taxonomy" id="2358"/>
    <lineage>
        <taxon>Bacteria</taxon>
        <taxon>Pseudomonadati</taxon>
        <taxon>Thermodesulfobacteriota</taxon>
        <taxon>Desulfomonilia</taxon>
        <taxon>Desulfomonilales</taxon>
        <taxon>Desulfomonilaceae</taxon>
        <taxon>Desulfomonile</taxon>
    </lineage>
</organism>